<dbReference type="AlphaFoldDB" id="A0A292IJ64"/>
<evidence type="ECO:0000256" key="1">
    <source>
        <dbReference type="ARBA" id="ARBA00004141"/>
    </source>
</evidence>
<dbReference type="GO" id="GO:0016020">
    <property type="term" value="C:membrane"/>
    <property type="evidence" value="ECO:0007669"/>
    <property type="project" value="UniProtKB-SubCell"/>
</dbReference>
<evidence type="ECO:0000313" key="10">
    <source>
        <dbReference type="Proteomes" id="UP000261764"/>
    </source>
</evidence>
<comment type="subcellular location">
    <subcellularLocation>
        <location evidence="1">Membrane</location>
        <topology evidence="1">Multi-pass membrane protein</topology>
    </subcellularLocation>
</comment>
<protein>
    <recommendedName>
        <fullName evidence="8">TM2 domain-containing protein</fullName>
    </recommendedName>
</protein>
<evidence type="ECO:0000256" key="5">
    <source>
        <dbReference type="ARBA" id="ARBA00023136"/>
    </source>
</evidence>
<keyword evidence="6" id="KW-0325">Glycoprotein</keyword>
<feature type="domain" description="TM2" evidence="8">
    <location>
        <begin position="48"/>
        <end position="96"/>
    </location>
</feature>
<feature type="transmembrane region" description="Helical" evidence="7">
    <location>
        <begin position="78"/>
        <end position="100"/>
    </location>
</feature>
<keyword evidence="4 7" id="KW-1133">Transmembrane helix</keyword>
<gene>
    <name evidence="9" type="ORF">MAMA39_06080</name>
</gene>
<dbReference type="KEGG" id="mamp:MAMA39_06080"/>
<evidence type="ECO:0000256" key="2">
    <source>
        <dbReference type="ARBA" id="ARBA00022692"/>
    </source>
</evidence>
<dbReference type="InterPro" id="IPR007829">
    <property type="entry name" value="TM2"/>
</dbReference>
<dbReference type="PANTHER" id="PTHR21016:SF7">
    <property type="entry name" value="TM2 DOMAIN-CONTAINING PROTEIN 3"/>
    <property type="match status" value="1"/>
</dbReference>
<keyword evidence="3" id="KW-0732">Signal</keyword>
<proteinExistence type="predicted"/>
<evidence type="ECO:0000313" key="9">
    <source>
        <dbReference type="EMBL" id="CDN40725.1"/>
    </source>
</evidence>
<feature type="transmembrane region" description="Helical" evidence="7">
    <location>
        <begin position="49"/>
        <end position="66"/>
    </location>
</feature>
<evidence type="ECO:0000256" key="3">
    <source>
        <dbReference type="ARBA" id="ARBA00022729"/>
    </source>
</evidence>
<dbReference type="PANTHER" id="PTHR21016">
    <property type="entry name" value="BETA-AMYLOID BINDING PROTEIN-RELATED"/>
    <property type="match status" value="1"/>
</dbReference>
<keyword evidence="5 7" id="KW-0472">Membrane</keyword>
<keyword evidence="10" id="KW-1185">Reference proteome</keyword>
<name>A0A292IJ64_9MOLU</name>
<evidence type="ECO:0000256" key="4">
    <source>
        <dbReference type="ARBA" id="ARBA00022989"/>
    </source>
</evidence>
<sequence>MVKNISDFCCNIYIYYNILSERKIKMNHTNANASNYVNEPSHVNKKSPYNWLATFLLCFFLGGLGAHRFYVGKVGTGLLMLFTFGGFGIWVFIDFIIIVIGNFRDKSGLYVKNH</sequence>
<evidence type="ECO:0000256" key="6">
    <source>
        <dbReference type="ARBA" id="ARBA00023180"/>
    </source>
</evidence>
<dbReference type="Pfam" id="PF05154">
    <property type="entry name" value="TM2"/>
    <property type="match status" value="1"/>
</dbReference>
<dbReference type="InterPro" id="IPR050932">
    <property type="entry name" value="TM2D1-3-like"/>
</dbReference>
<evidence type="ECO:0000259" key="8">
    <source>
        <dbReference type="Pfam" id="PF05154"/>
    </source>
</evidence>
<dbReference type="Proteomes" id="UP000261764">
    <property type="component" value="Chromosome I"/>
</dbReference>
<reference evidence="9 10" key="1">
    <citation type="journal article" date="2015" name="Clin. Infect. Dis.">
        <title>Genomic Investigations unmask Mycoplasma amphoriforme, a new respiratory pathogen.</title>
        <authorList>
            <person name="Gillespie S.H."/>
            <person name="Ling C.L."/>
            <person name="Oravcova K."/>
            <person name="Pinheiro M."/>
            <person name="Wells L."/>
            <person name="Bryant J.M."/>
            <person name="McHugh T.D."/>
            <person name="Bebear C."/>
            <person name="Webster D."/>
            <person name="Harris S.R."/>
            <person name="Seth-Smith H.M."/>
            <person name="Thomson N.R."/>
        </authorList>
    </citation>
    <scope>NUCLEOTIDE SEQUENCE [LARGE SCALE GENOMIC DNA]</scope>
    <source>
        <strain evidence="9 10">A39</strain>
    </source>
</reference>
<keyword evidence="2 7" id="KW-0812">Transmembrane</keyword>
<dbReference type="EMBL" id="HG937516">
    <property type="protein sequence ID" value="CDN40725.1"/>
    <property type="molecule type" value="Genomic_DNA"/>
</dbReference>
<accession>A0A292IJ64</accession>
<evidence type="ECO:0000256" key="7">
    <source>
        <dbReference type="SAM" id="Phobius"/>
    </source>
</evidence>
<organism evidence="9 10">
    <name type="scientific">Mycoplasma amphoriforme A39</name>
    <dbReference type="NCBI Taxonomy" id="572419"/>
    <lineage>
        <taxon>Bacteria</taxon>
        <taxon>Bacillati</taxon>
        <taxon>Mycoplasmatota</taxon>
        <taxon>Mollicutes</taxon>
        <taxon>Mycoplasmataceae</taxon>
        <taxon>Mycoplasma</taxon>
    </lineage>
</organism>